<gene>
    <name evidence="2" type="ORF">HYN04_10475</name>
</gene>
<accession>A0A2Z3I3R0</accession>
<protein>
    <recommendedName>
        <fullName evidence="4">Type II toxin-antitoxin system prevent-host-death family antitoxin</fullName>
    </recommendedName>
</protein>
<evidence type="ECO:0000256" key="1">
    <source>
        <dbReference type="SAM" id="MobiDB-lite"/>
    </source>
</evidence>
<name>A0A2Z3I3R0_9CAUL</name>
<dbReference type="EMBL" id="CP029479">
    <property type="protein sequence ID" value="AWM78144.1"/>
    <property type="molecule type" value="Genomic_DNA"/>
</dbReference>
<evidence type="ECO:0000313" key="3">
    <source>
        <dbReference type="Proteomes" id="UP000247763"/>
    </source>
</evidence>
<sequence>MKQIDLDDLPPRVAQILASLEAGETLTLVQNGLVVGRLEGAAASETQAGAPDGGEPAPAPTGEARAAEIFEQFRSLMEDEF</sequence>
<feature type="compositionally biased region" description="Low complexity" evidence="1">
    <location>
        <begin position="48"/>
        <end position="63"/>
    </location>
</feature>
<reference evidence="3" key="1">
    <citation type="submission" date="2018-05" db="EMBL/GenBank/DDBJ databases">
        <title>Genome sequencing of Phenylobacterium sp. HYN0004.</title>
        <authorList>
            <person name="Yi H."/>
            <person name="Baek C."/>
        </authorList>
    </citation>
    <scope>NUCLEOTIDE SEQUENCE [LARGE SCALE GENOMIC DNA]</scope>
    <source>
        <strain evidence="3">HYN0004</strain>
    </source>
</reference>
<dbReference type="Proteomes" id="UP000247763">
    <property type="component" value="Chromosome"/>
</dbReference>
<dbReference type="RefSeq" id="WP_110450710.1">
    <property type="nucleotide sequence ID" value="NZ_CP029479.1"/>
</dbReference>
<organism evidence="2 3">
    <name type="scientific">Phenylobacterium parvum</name>
    <dbReference type="NCBI Taxonomy" id="2201350"/>
    <lineage>
        <taxon>Bacteria</taxon>
        <taxon>Pseudomonadati</taxon>
        <taxon>Pseudomonadota</taxon>
        <taxon>Alphaproteobacteria</taxon>
        <taxon>Caulobacterales</taxon>
        <taxon>Caulobacteraceae</taxon>
        <taxon>Phenylobacterium</taxon>
    </lineage>
</organism>
<evidence type="ECO:0000313" key="2">
    <source>
        <dbReference type="EMBL" id="AWM78144.1"/>
    </source>
</evidence>
<evidence type="ECO:0008006" key="4">
    <source>
        <dbReference type="Google" id="ProtNLM"/>
    </source>
</evidence>
<dbReference type="OrthoDB" id="7211119at2"/>
<proteinExistence type="predicted"/>
<keyword evidence="3" id="KW-1185">Reference proteome</keyword>
<dbReference type="AlphaFoldDB" id="A0A2Z3I3R0"/>
<feature type="region of interest" description="Disordered" evidence="1">
    <location>
        <begin position="43"/>
        <end position="63"/>
    </location>
</feature>
<dbReference type="KEGG" id="phb:HYN04_10475"/>